<dbReference type="AlphaFoldDB" id="A0A6N7XVB3"/>
<dbReference type="InterPro" id="IPR052511">
    <property type="entry name" value="ATP-dep_Helicase"/>
</dbReference>
<keyword evidence="5" id="KW-0378">Hydrolase</keyword>
<dbReference type="Gene3D" id="3.40.50.300">
    <property type="entry name" value="P-loop containing nucleotide triphosphate hydrolases"/>
    <property type="match status" value="2"/>
</dbReference>
<dbReference type="Pfam" id="PF00270">
    <property type="entry name" value="DEAD"/>
    <property type="match status" value="1"/>
</dbReference>
<dbReference type="Pfam" id="PF00271">
    <property type="entry name" value="Helicase_C"/>
    <property type="match status" value="1"/>
</dbReference>
<protein>
    <submittedName>
        <fullName evidence="5">DEAD/DEAH box helicase</fullName>
    </submittedName>
</protein>
<dbReference type="InterPro" id="IPR011545">
    <property type="entry name" value="DEAD/DEAH_box_helicase_dom"/>
</dbReference>
<dbReference type="GO" id="GO:0003677">
    <property type="term" value="F:DNA binding"/>
    <property type="evidence" value="ECO:0007669"/>
    <property type="project" value="TreeGrafter"/>
</dbReference>
<organism evidence="5 6">
    <name type="scientific">Tissierella pigra</name>
    <dbReference type="NCBI Taxonomy" id="2607614"/>
    <lineage>
        <taxon>Bacteria</taxon>
        <taxon>Bacillati</taxon>
        <taxon>Bacillota</taxon>
        <taxon>Tissierellia</taxon>
        <taxon>Tissierellales</taxon>
        <taxon>Tissierellaceae</taxon>
        <taxon>Tissierella</taxon>
    </lineage>
</organism>
<dbReference type="PROSITE" id="PS51192">
    <property type="entry name" value="HELICASE_ATP_BIND_1"/>
    <property type="match status" value="1"/>
</dbReference>
<dbReference type="GO" id="GO:0005524">
    <property type="term" value="F:ATP binding"/>
    <property type="evidence" value="ECO:0007669"/>
    <property type="project" value="UniProtKB-KW"/>
</dbReference>
<dbReference type="PANTHER" id="PTHR47962:SF5">
    <property type="entry name" value="ATP-DEPENDENT HELICASE LHR-RELATED"/>
    <property type="match status" value="1"/>
</dbReference>
<dbReference type="GO" id="GO:0004386">
    <property type="term" value="F:helicase activity"/>
    <property type="evidence" value="ECO:0007669"/>
    <property type="project" value="UniProtKB-KW"/>
</dbReference>
<dbReference type="GO" id="GO:0016887">
    <property type="term" value="F:ATP hydrolysis activity"/>
    <property type="evidence" value="ECO:0007669"/>
    <property type="project" value="TreeGrafter"/>
</dbReference>
<evidence type="ECO:0000313" key="6">
    <source>
        <dbReference type="Proteomes" id="UP000469523"/>
    </source>
</evidence>
<dbReference type="EMBL" id="VUNQ01000003">
    <property type="protein sequence ID" value="MSU00425.1"/>
    <property type="molecule type" value="Genomic_DNA"/>
</dbReference>
<evidence type="ECO:0000256" key="1">
    <source>
        <dbReference type="ARBA" id="ARBA00022741"/>
    </source>
</evidence>
<feature type="domain" description="Helicase ATP-binding" evidence="3">
    <location>
        <begin position="33"/>
        <end position="211"/>
    </location>
</feature>
<evidence type="ECO:0000259" key="3">
    <source>
        <dbReference type="PROSITE" id="PS51192"/>
    </source>
</evidence>
<proteinExistence type="predicted"/>
<evidence type="ECO:0000313" key="5">
    <source>
        <dbReference type="EMBL" id="MSU00425.1"/>
    </source>
</evidence>
<dbReference type="InterPro" id="IPR027417">
    <property type="entry name" value="P-loop_NTPase"/>
</dbReference>
<name>A0A6N7XVB3_9FIRM</name>
<dbReference type="PANTHER" id="PTHR47962">
    <property type="entry name" value="ATP-DEPENDENT HELICASE LHR-RELATED-RELATED"/>
    <property type="match status" value="1"/>
</dbReference>
<dbReference type="PROSITE" id="PS51194">
    <property type="entry name" value="HELICASE_CTER"/>
    <property type="match status" value="1"/>
</dbReference>
<gene>
    <name evidence="5" type="ORF">FYJ83_02960</name>
</gene>
<accession>A0A6N7XVB3</accession>
<dbReference type="InterPro" id="IPR014001">
    <property type="entry name" value="Helicase_ATP-bd"/>
</dbReference>
<keyword evidence="2" id="KW-0067">ATP-binding</keyword>
<keyword evidence="5" id="KW-0347">Helicase</keyword>
<dbReference type="Proteomes" id="UP000469523">
    <property type="component" value="Unassembled WGS sequence"/>
</dbReference>
<evidence type="ECO:0000259" key="4">
    <source>
        <dbReference type="PROSITE" id="PS51194"/>
    </source>
</evidence>
<dbReference type="InterPro" id="IPR001650">
    <property type="entry name" value="Helicase_C-like"/>
</dbReference>
<reference evidence="5 6" key="1">
    <citation type="submission" date="2019-09" db="EMBL/GenBank/DDBJ databases">
        <title>In-depth cultivation of the pig gut microbiome towards novel bacterial diversity and tailored functional studies.</title>
        <authorList>
            <person name="Wylensek D."/>
            <person name="Hitch T.C.A."/>
            <person name="Clavel T."/>
        </authorList>
    </citation>
    <scope>NUCLEOTIDE SEQUENCE [LARGE SCALE GENOMIC DNA]</scope>
    <source>
        <strain evidence="5 6">WCA3-693-APC-4?</strain>
    </source>
</reference>
<keyword evidence="6" id="KW-1185">Reference proteome</keyword>
<dbReference type="SMART" id="SM00487">
    <property type="entry name" value="DEXDc"/>
    <property type="match status" value="1"/>
</dbReference>
<dbReference type="SUPFAM" id="SSF52540">
    <property type="entry name" value="P-loop containing nucleoside triphosphate hydrolases"/>
    <property type="match status" value="1"/>
</dbReference>
<evidence type="ECO:0000256" key="2">
    <source>
        <dbReference type="ARBA" id="ARBA00022840"/>
    </source>
</evidence>
<keyword evidence="1" id="KW-0547">Nucleotide-binding</keyword>
<comment type="caution">
    <text evidence="5">The sequence shown here is derived from an EMBL/GenBank/DDBJ whole genome shotgun (WGS) entry which is preliminary data.</text>
</comment>
<sequence>MMSSYNLLRREIREYIYDEGWEALRKIQEASIKRVNDTENNLILAAPTASGKTEAAFLPAINAIENWDSGLKIMYISPLIALINDQFKRIHDLCDYMNIPVTSWHGEASKSKKNKLLKRPQGILLITPESMEAMLSLKSGEAKSLFNGTEWIIVDEIHSFLENNRGIQLKSLMERTKLYMTKEPRFIGMSATLNREDYKIVKNFFISNRDTDVLLDSSKNPLEVTKSYYKSNIKKESIEALNEIYDYSQRESMLIFPNARSEVERLSVSLSRLAQKMGSNTRYFAHHSAVSKDTRLTAENFAKNSKEELFSICCTSTLELGIDIGSVDSIVQYNAPHSVASLGQRLGRSGRRERKNVLHFIATDEWSLLQGLAALSLYEEGIIDRIDPIIKPYDVLAHQIISILLENTGIPFENLKALNKKFNSWQDIEDNEYLELLEYLIQKEYIEILEDEAITGIESEKLLRGREFFAHFETENNFSVYNSQKKIGEIPLSPSVQIGINIFLSAQIWKITDIELKGKKIYVDKAIDGNPPMFFGDGGNITNEIRNRMKTILKNEGHWECYNDDIKEVLLKLSEENLKYDGFHWVEKDDKVGLRTFQGTRINRTLQLLLNMLNNSINYKLEDKETFIYGLNIREAINKVMERNFNENDIFLYLITHPEIVELYLSFNKYRALLPDNLKVKYVINNKLDLEGVKKYLSNSVTNTFNGFF</sequence>
<feature type="domain" description="Helicase C-terminal" evidence="4">
    <location>
        <begin position="240"/>
        <end position="394"/>
    </location>
</feature>
<dbReference type="SMART" id="SM00490">
    <property type="entry name" value="HELICc"/>
    <property type="match status" value="1"/>
</dbReference>